<evidence type="ECO:0000256" key="5">
    <source>
        <dbReference type="ARBA" id="ARBA00022691"/>
    </source>
</evidence>
<evidence type="ECO:0000256" key="3">
    <source>
        <dbReference type="ARBA" id="ARBA00022603"/>
    </source>
</evidence>
<evidence type="ECO:0000256" key="2">
    <source>
        <dbReference type="ARBA" id="ARBA00022552"/>
    </source>
</evidence>
<reference evidence="7 8" key="1">
    <citation type="submission" date="2015-02" db="EMBL/GenBank/DDBJ databases">
        <title>Single-cell genomics of uncultivated deep-branching MTB reveals a conserved set of magnetosome genes.</title>
        <authorList>
            <person name="Kolinko S."/>
            <person name="Richter M."/>
            <person name="Glockner F.O."/>
            <person name="Brachmann A."/>
            <person name="Schuler D."/>
        </authorList>
    </citation>
    <scope>NUCLEOTIDE SEQUENCE [LARGE SCALE GENOMIC DNA]</scope>
    <source>
        <strain evidence="7">TM-1</strain>
    </source>
</reference>
<keyword evidence="3 7" id="KW-0489">Methyltransferase</keyword>
<organism evidence="7 8">
    <name type="scientific">Candidatus Magnetobacterium bavaricum</name>
    <dbReference type="NCBI Taxonomy" id="29290"/>
    <lineage>
        <taxon>Bacteria</taxon>
        <taxon>Pseudomonadati</taxon>
        <taxon>Nitrospirota</taxon>
        <taxon>Thermodesulfovibrionia</taxon>
        <taxon>Thermodesulfovibrionales</taxon>
        <taxon>Candidatus Magnetobacteriaceae</taxon>
        <taxon>Candidatus Magnetobacterium</taxon>
    </lineage>
</organism>
<evidence type="ECO:0000256" key="1">
    <source>
        <dbReference type="ARBA" id="ARBA00010396"/>
    </source>
</evidence>
<dbReference type="SUPFAM" id="SSF53335">
    <property type="entry name" value="S-adenosyl-L-methionine-dependent methyltransferases"/>
    <property type="match status" value="1"/>
</dbReference>
<evidence type="ECO:0000313" key="8">
    <source>
        <dbReference type="Proteomes" id="UP000033423"/>
    </source>
</evidence>
<dbReference type="Gene3D" id="1.10.150.170">
    <property type="entry name" value="Putative methyltransferase TM0872, insert domain"/>
    <property type="match status" value="1"/>
</dbReference>
<dbReference type="Pfam" id="PF01795">
    <property type="entry name" value="Methyltransf_5"/>
    <property type="match status" value="1"/>
</dbReference>
<dbReference type="EMBL" id="LACI01001759">
    <property type="protein sequence ID" value="KJU83722.1"/>
    <property type="molecule type" value="Genomic_DNA"/>
</dbReference>
<dbReference type="SUPFAM" id="SSF81799">
    <property type="entry name" value="Putative methyltransferase TM0872, insert domain"/>
    <property type="match status" value="1"/>
</dbReference>
<dbReference type="EC" id="2.1.1.-" evidence="7"/>
<protein>
    <submittedName>
        <fullName evidence="7">Bacterial methyltransferase</fullName>
        <ecNumber evidence="7">2.1.1.-</ecNumber>
    </submittedName>
</protein>
<dbReference type="GO" id="GO:0005737">
    <property type="term" value="C:cytoplasm"/>
    <property type="evidence" value="ECO:0007669"/>
    <property type="project" value="TreeGrafter"/>
</dbReference>
<dbReference type="InterPro" id="IPR023397">
    <property type="entry name" value="SAM-dep_MeTrfase_MraW_recog"/>
</dbReference>
<keyword evidence="8" id="KW-1185">Reference proteome</keyword>
<gene>
    <name evidence="7" type="ORF">MBAV_004087</name>
</gene>
<keyword evidence="2" id="KW-0698">rRNA processing</keyword>
<dbReference type="AlphaFoldDB" id="A0A0F3GPF9"/>
<dbReference type="PANTHER" id="PTHR11265">
    <property type="entry name" value="S-ADENOSYL-METHYLTRANSFERASE MRAW"/>
    <property type="match status" value="1"/>
</dbReference>
<accession>A0A0F3GPF9</accession>
<dbReference type="GO" id="GO:0071424">
    <property type="term" value="F:rRNA (cytosine-N4-)-methyltransferase activity"/>
    <property type="evidence" value="ECO:0007669"/>
    <property type="project" value="TreeGrafter"/>
</dbReference>
<dbReference type="PATRIC" id="fig|29290.4.peg.5414"/>
<feature type="region of interest" description="Disordered" evidence="6">
    <location>
        <begin position="82"/>
        <end position="112"/>
    </location>
</feature>
<name>A0A0F3GPF9_9BACT</name>
<comment type="similarity">
    <text evidence="1">Belongs to the methyltransferase superfamily. RsmH family.</text>
</comment>
<proteinExistence type="inferred from homology"/>
<keyword evidence="4 7" id="KW-0808">Transferase</keyword>
<evidence type="ECO:0000256" key="6">
    <source>
        <dbReference type="SAM" id="MobiDB-lite"/>
    </source>
</evidence>
<evidence type="ECO:0000313" key="7">
    <source>
        <dbReference type="EMBL" id="KJU83722.1"/>
    </source>
</evidence>
<sequence>MAEVVARQYRGGRGRIHPATKTFQALRVFVNDELGTLGRTLEACPDLLRSNGRLCVISYNSLEDRTVKTFLRRMQDAGEFRTLTKKPLTPSPLEVRDNPSSRSAKLRGGIKL</sequence>
<dbReference type="Proteomes" id="UP000033423">
    <property type="component" value="Unassembled WGS sequence"/>
</dbReference>
<dbReference type="InterPro" id="IPR002903">
    <property type="entry name" value="RsmH"/>
</dbReference>
<evidence type="ECO:0000256" key="4">
    <source>
        <dbReference type="ARBA" id="ARBA00022679"/>
    </source>
</evidence>
<dbReference type="PANTHER" id="PTHR11265:SF0">
    <property type="entry name" value="12S RRNA N4-METHYLCYTIDINE METHYLTRANSFERASE"/>
    <property type="match status" value="1"/>
</dbReference>
<comment type="caution">
    <text evidence="7">The sequence shown here is derived from an EMBL/GenBank/DDBJ whole genome shotgun (WGS) entry which is preliminary data.</text>
</comment>
<dbReference type="InterPro" id="IPR029063">
    <property type="entry name" value="SAM-dependent_MTases_sf"/>
</dbReference>
<dbReference type="GO" id="GO:0070475">
    <property type="term" value="P:rRNA base methylation"/>
    <property type="evidence" value="ECO:0007669"/>
    <property type="project" value="TreeGrafter"/>
</dbReference>
<keyword evidence="5" id="KW-0949">S-adenosyl-L-methionine</keyword>
<dbReference type="Gene3D" id="3.40.50.150">
    <property type="entry name" value="Vaccinia Virus protein VP39"/>
    <property type="match status" value="1"/>
</dbReference>